<dbReference type="FunFam" id="3.40.50.300:FF:000425">
    <property type="entry name" value="Probable ABC transporter, ATP-binding subunit"/>
    <property type="match status" value="1"/>
</dbReference>
<dbReference type="InterPro" id="IPR003593">
    <property type="entry name" value="AAA+_ATPase"/>
</dbReference>
<dbReference type="GO" id="GO:0005524">
    <property type="term" value="F:ATP binding"/>
    <property type="evidence" value="ECO:0007669"/>
    <property type="project" value="UniProtKB-UniRule"/>
</dbReference>
<evidence type="ECO:0000256" key="6">
    <source>
        <dbReference type="ARBA" id="ARBA00023122"/>
    </source>
</evidence>
<keyword evidence="14" id="KW-1185">Reference proteome</keyword>
<dbReference type="AlphaFoldDB" id="A0A4R4EJL1"/>
<dbReference type="InterPro" id="IPR046342">
    <property type="entry name" value="CBS_dom_sf"/>
</dbReference>
<dbReference type="InterPro" id="IPR017871">
    <property type="entry name" value="ABC_transporter-like_CS"/>
</dbReference>
<dbReference type="Gene3D" id="3.40.50.300">
    <property type="entry name" value="P-loop containing nucleotide triphosphate hydrolases"/>
    <property type="match status" value="1"/>
</dbReference>
<dbReference type="SMART" id="SM00116">
    <property type="entry name" value="CBS"/>
    <property type="match status" value="2"/>
</dbReference>
<keyword evidence="3" id="KW-0677">Repeat</keyword>
<dbReference type="GO" id="GO:0016887">
    <property type="term" value="F:ATP hydrolysis activity"/>
    <property type="evidence" value="ECO:0007669"/>
    <property type="project" value="UniProtKB-UniRule"/>
</dbReference>
<dbReference type="Gene3D" id="3.10.580.10">
    <property type="entry name" value="CBS-domain"/>
    <property type="match status" value="1"/>
</dbReference>
<dbReference type="PANTHER" id="PTHR43117">
    <property type="entry name" value="OSMOPROTECTANT IMPORT ATP-BINDING PROTEIN OSMV"/>
    <property type="match status" value="1"/>
</dbReference>
<keyword evidence="10" id="KW-0472">Membrane</keyword>
<feature type="domain" description="CBS" evidence="12">
    <location>
        <begin position="319"/>
        <end position="377"/>
    </location>
</feature>
<evidence type="ECO:0000256" key="2">
    <source>
        <dbReference type="ARBA" id="ARBA00022448"/>
    </source>
</evidence>
<comment type="catalytic activity">
    <reaction evidence="7">
        <text>a quaternary ammonium(out) + ATP + H2O = a quaternary ammonium(in) + ADP + phosphate + H(+)</text>
        <dbReference type="Rhea" id="RHEA:11036"/>
        <dbReference type="ChEBI" id="CHEBI:15377"/>
        <dbReference type="ChEBI" id="CHEBI:15378"/>
        <dbReference type="ChEBI" id="CHEBI:30616"/>
        <dbReference type="ChEBI" id="CHEBI:35267"/>
        <dbReference type="ChEBI" id="CHEBI:43474"/>
        <dbReference type="ChEBI" id="CHEBI:456216"/>
        <dbReference type="EC" id="7.6.2.9"/>
    </reaction>
</comment>
<comment type="caution">
    <text evidence="13">The sequence shown here is derived from an EMBL/GenBank/DDBJ whole genome shotgun (WGS) entry which is preliminary data.</text>
</comment>
<comment type="subunit">
    <text evidence="8">The complex is composed of two ATP-binding proteins (OpuCA), two transmembrane proteins (OpuCB and OpuCD) and a solute-binding protein (OpuCC).</text>
</comment>
<keyword evidence="6 9" id="KW-0129">CBS domain</keyword>
<gene>
    <name evidence="13" type="ORF">E0485_04735</name>
</gene>
<evidence type="ECO:0000256" key="10">
    <source>
        <dbReference type="RuleBase" id="RU369116"/>
    </source>
</evidence>
<evidence type="ECO:0000256" key="5">
    <source>
        <dbReference type="ARBA" id="ARBA00022840"/>
    </source>
</evidence>
<evidence type="ECO:0000256" key="3">
    <source>
        <dbReference type="ARBA" id="ARBA00022737"/>
    </source>
</evidence>
<dbReference type="CDD" id="cd03295">
    <property type="entry name" value="ABC_OpuCA_Osmoprotection"/>
    <property type="match status" value="1"/>
</dbReference>
<dbReference type="Pfam" id="PF00005">
    <property type="entry name" value="ABC_tran"/>
    <property type="match status" value="1"/>
</dbReference>
<dbReference type="Proteomes" id="UP000295418">
    <property type="component" value="Unassembled WGS sequence"/>
</dbReference>
<dbReference type="NCBIfam" id="TIGR01186">
    <property type="entry name" value="proV"/>
    <property type="match status" value="1"/>
</dbReference>
<dbReference type="RefSeq" id="WP_132416806.1">
    <property type="nucleotide sequence ID" value="NZ_SKFG01000002.1"/>
</dbReference>
<dbReference type="GO" id="GO:0005886">
    <property type="term" value="C:plasma membrane"/>
    <property type="evidence" value="ECO:0007669"/>
    <property type="project" value="UniProtKB-SubCell"/>
</dbReference>
<dbReference type="InterPro" id="IPR005892">
    <property type="entry name" value="Gly-betaine_transp_ATP-bd"/>
</dbReference>
<dbReference type="GO" id="GO:0015418">
    <property type="term" value="F:ABC-type quaternary ammonium compound transporting activity"/>
    <property type="evidence" value="ECO:0007669"/>
    <property type="project" value="UniProtKB-EC"/>
</dbReference>
<dbReference type="PANTHER" id="PTHR43117:SF4">
    <property type="entry name" value="OSMOPROTECTANT IMPORT ATP-BINDING PROTEIN OSMV"/>
    <property type="match status" value="1"/>
</dbReference>
<feature type="domain" description="CBS" evidence="12">
    <location>
        <begin position="258"/>
        <end position="314"/>
    </location>
</feature>
<evidence type="ECO:0000259" key="11">
    <source>
        <dbReference type="PROSITE" id="PS50893"/>
    </source>
</evidence>
<evidence type="ECO:0000256" key="7">
    <source>
        <dbReference type="ARBA" id="ARBA00052482"/>
    </source>
</evidence>
<sequence>MIQLKDVVKQYDDGFKALHDMNLEFKEGEITVLIGPSGCGKSTTMKLINRIINPSSGQILIGQQDISTLDPVRLRRTIGYVIQNIGLFPHMTIAKNVGVVPRLLKWDKTRIDTRVDELLHLVGLDPEVYRNRYPSELSGGQQQRIGVIRALAADPQVILMDEPFSALDPISREQLQDELIRLQQELKKTIIFVTHDMDEAIKIADTIILMKDGEVVQIGKPEQILRHPANDFVRSFIGHKRLQSESAEAELPVVDEVMVENPVTIHPSRGLAEAIKIMERRRVDSLLIIDKSNKLLGTVSIYHLLDRYGEENTTVADVMTTVQHVVTSGTPLASALNVMSEHHLSNLAIVREDHQFVGLITRGSVVRLMAEVYAPPTDKVNSYAAI</sequence>
<protein>
    <recommendedName>
        <fullName evidence="10">Quaternary amine transport ATP-binding protein</fullName>
        <ecNumber evidence="10">7.6.2.9</ecNumber>
    </recommendedName>
</protein>
<dbReference type="SUPFAM" id="SSF54631">
    <property type="entry name" value="CBS-domain pair"/>
    <property type="match status" value="1"/>
</dbReference>
<dbReference type="InterPro" id="IPR000644">
    <property type="entry name" value="CBS_dom"/>
</dbReference>
<dbReference type="OrthoDB" id="9802264at2"/>
<accession>A0A4R4EJL1</accession>
<dbReference type="GO" id="GO:0031460">
    <property type="term" value="P:glycine betaine transport"/>
    <property type="evidence" value="ECO:0007669"/>
    <property type="project" value="InterPro"/>
</dbReference>
<evidence type="ECO:0000313" key="13">
    <source>
        <dbReference type="EMBL" id="TCZ80159.1"/>
    </source>
</evidence>
<comment type="similarity">
    <text evidence="1 10">Belongs to the ABC transporter superfamily.</text>
</comment>
<evidence type="ECO:0000313" key="14">
    <source>
        <dbReference type="Proteomes" id="UP000295418"/>
    </source>
</evidence>
<proteinExistence type="inferred from homology"/>
<dbReference type="PROSITE" id="PS00211">
    <property type="entry name" value="ABC_TRANSPORTER_1"/>
    <property type="match status" value="1"/>
</dbReference>
<dbReference type="SMART" id="SM00382">
    <property type="entry name" value="AAA"/>
    <property type="match status" value="1"/>
</dbReference>
<dbReference type="PROSITE" id="PS51371">
    <property type="entry name" value="CBS"/>
    <property type="match status" value="2"/>
</dbReference>
<keyword evidence="10" id="KW-0997">Cell inner membrane</keyword>
<keyword evidence="2 10" id="KW-0813">Transport</keyword>
<reference evidence="13 14" key="1">
    <citation type="submission" date="2019-03" db="EMBL/GenBank/DDBJ databases">
        <authorList>
            <person name="Kim M.K.M."/>
        </authorList>
    </citation>
    <scope>NUCLEOTIDE SEQUENCE [LARGE SCALE GENOMIC DNA]</scope>
    <source>
        <strain evidence="13 14">18JY21-1</strain>
    </source>
</reference>
<evidence type="ECO:0000259" key="12">
    <source>
        <dbReference type="PROSITE" id="PS51371"/>
    </source>
</evidence>
<feature type="domain" description="ABC transporter" evidence="11">
    <location>
        <begin position="2"/>
        <end position="237"/>
    </location>
</feature>
<evidence type="ECO:0000256" key="1">
    <source>
        <dbReference type="ARBA" id="ARBA00005417"/>
    </source>
</evidence>
<dbReference type="InterPro" id="IPR003439">
    <property type="entry name" value="ABC_transporter-like_ATP-bd"/>
</dbReference>
<keyword evidence="4 10" id="KW-0547">Nucleotide-binding</keyword>
<comment type="subunit">
    <text evidence="10">The complex is probably composed of two ATP-binding proteins, two transmembrane proteins and a solute-binding protein.</text>
</comment>
<dbReference type="SUPFAM" id="SSF52540">
    <property type="entry name" value="P-loop containing nucleoside triphosphate hydrolases"/>
    <property type="match status" value="1"/>
</dbReference>
<name>A0A4R4EJL1_9BACL</name>
<dbReference type="EC" id="7.6.2.9" evidence="10"/>
<dbReference type="GO" id="GO:0006865">
    <property type="term" value="P:amino acid transport"/>
    <property type="evidence" value="ECO:0007669"/>
    <property type="project" value="UniProtKB-UniRule"/>
</dbReference>
<dbReference type="EMBL" id="SKFG01000002">
    <property type="protein sequence ID" value="TCZ80159.1"/>
    <property type="molecule type" value="Genomic_DNA"/>
</dbReference>
<dbReference type="InterPro" id="IPR027417">
    <property type="entry name" value="P-loop_NTPase"/>
</dbReference>
<keyword evidence="10" id="KW-1003">Cell membrane</keyword>
<evidence type="ECO:0000256" key="4">
    <source>
        <dbReference type="ARBA" id="ARBA00022741"/>
    </source>
</evidence>
<keyword evidence="5 10" id="KW-0067">ATP-binding</keyword>
<evidence type="ECO:0000256" key="8">
    <source>
        <dbReference type="ARBA" id="ARBA00063934"/>
    </source>
</evidence>
<dbReference type="PROSITE" id="PS50893">
    <property type="entry name" value="ABC_TRANSPORTER_2"/>
    <property type="match status" value="1"/>
</dbReference>
<comment type="subcellular location">
    <subcellularLocation>
        <location evidence="10">Cell inner membrane</location>
        <topology evidence="10">Peripheral membrane protein</topology>
    </subcellularLocation>
</comment>
<dbReference type="Pfam" id="PF00571">
    <property type="entry name" value="CBS"/>
    <property type="match status" value="2"/>
</dbReference>
<organism evidence="13 14">
    <name type="scientific">Paenibacillus albiflavus</name>
    <dbReference type="NCBI Taxonomy" id="2545760"/>
    <lineage>
        <taxon>Bacteria</taxon>
        <taxon>Bacillati</taxon>
        <taxon>Bacillota</taxon>
        <taxon>Bacilli</taxon>
        <taxon>Bacillales</taxon>
        <taxon>Paenibacillaceae</taxon>
        <taxon>Paenibacillus</taxon>
    </lineage>
</organism>
<evidence type="ECO:0000256" key="9">
    <source>
        <dbReference type="PROSITE-ProRule" id="PRU00703"/>
    </source>
</evidence>